<sequence length="87" mass="10087">MWPELLGDPEYKRDIQVALNGYFIVNWTTARARGIEWEALKFVIQDESLKKSYSIRNKLDREFAQQEDVLAVLQHQVDNGDASEADC</sequence>
<evidence type="ECO:0000313" key="1">
    <source>
        <dbReference type="EMBL" id="KAJ1204853.1"/>
    </source>
</evidence>
<evidence type="ECO:0000313" key="2">
    <source>
        <dbReference type="Proteomes" id="UP001066276"/>
    </source>
</evidence>
<gene>
    <name evidence="1" type="ORF">NDU88_000291</name>
</gene>
<protein>
    <submittedName>
        <fullName evidence="1">Uncharacterized protein</fullName>
    </submittedName>
</protein>
<name>A0AAV7VU90_PLEWA</name>
<organism evidence="1 2">
    <name type="scientific">Pleurodeles waltl</name>
    <name type="common">Iberian ribbed newt</name>
    <dbReference type="NCBI Taxonomy" id="8319"/>
    <lineage>
        <taxon>Eukaryota</taxon>
        <taxon>Metazoa</taxon>
        <taxon>Chordata</taxon>
        <taxon>Craniata</taxon>
        <taxon>Vertebrata</taxon>
        <taxon>Euteleostomi</taxon>
        <taxon>Amphibia</taxon>
        <taxon>Batrachia</taxon>
        <taxon>Caudata</taxon>
        <taxon>Salamandroidea</taxon>
        <taxon>Salamandridae</taxon>
        <taxon>Pleurodelinae</taxon>
        <taxon>Pleurodeles</taxon>
    </lineage>
</organism>
<keyword evidence="2" id="KW-1185">Reference proteome</keyword>
<proteinExistence type="predicted"/>
<reference evidence="1" key="1">
    <citation type="journal article" date="2022" name="bioRxiv">
        <title>Sequencing and chromosome-scale assembly of the giantPleurodeles waltlgenome.</title>
        <authorList>
            <person name="Brown T."/>
            <person name="Elewa A."/>
            <person name="Iarovenko S."/>
            <person name="Subramanian E."/>
            <person name="Araus A.J."/>
            <person name="Petzold A."/>
            <person name="Susuki M."/>
            <person name="Suzuki K.-i.T."/>
            <person name="Hayashi T."/>
            <person name="Toyoda A."/>
            <person name="Oliveira C."/>
            <person name="Osipova E."/>
            <person name="Leigh N.D."/>
            <person name="Simon A."/>
            <person name="Yun M.H."/>
        </authorList>
    </citation>
    <scope>NUCLEOTIDE SEQUENCE</scope>
    <source>
        <strain evidence="1">20211129_DDA</strain>
        <tissue evidence="1">Liver</tissue>
    </source>
</reference>
<dbReference type="Proteomes" id="UP001066276">
    <property type="component" value="Chromosome 1_2"/>
</dbReference>
<accession>A0AAV7VU90</accession>
<dbReference type="EMBL" id="JANPWB010000002">
    <property type="protein sequence ID" value="KAJ1204853.1"/>
    <property type="molecule type" value="Genomic_DNA"/>
</dbReference>
<comment type="caution">
    <text evidence="1">The sequence shown here is derived from an EMBL/GenBank/DDBJ whole genome shotgun (WGS) entry which is preliminary data.</text>
</comment>
<dbReference type="AlphaFoldDB" id="A0AAV7VU90"/>